<reference evidence="2 3" key="1">
    <citation type="journal article" date="2011" name="J. Bacteriol.">
        <title>Genome sequence of the mercury-methylating and pleomorphic Desulfovibrio africanus Strain Walvis Bay.</title>
        <authorList>
            <person name="Brown S.D."/>
            <person name="Wall J.D."/>
            <person name="Kucken A.M."/>
            <person name="Gilmour C.C."/>
            <person name="Podar M."/>
            <person name="Brandt C.C."/>
            <person name="Teshima H."/>
            <person name="Detter J.C."/>
            <person name="Han C.S."/>
            <person name="Land M.L."/>
            <person name="Lucas S."/>
            <person name="Han J."/>
            <person name="Pennacchio L."/>
            <person name="Nolan M."/>
            <person name="Pitluck S."/>
            <person name="Woyke T."/>
            <person name="Goodwin L."/>
            <person name="Palumbo A.V."/>
            <person name="Elias D.A."/>
        </authorList>
    </citation>
    <scope>NUCLEOTIDE SEQUENCE [LARGE SCALE GENOMIC DNA]</scope>
    <source>
        <strain evidence="2 3">Walvis Bay</strain>
    </source>
</reference>
<dbReference type="SMART" id="SM00260">
    <property type="entry name" value="CheW"/>
    <property type="match status" value="1"/>
</dbReference>
<dbReference type="Pfam" id="PF01584">
    <property type="entry name" value="CheW"/>
    <property type="match status" value="1"/>
</dbReference>
<evidence type="ECO:0000313" key="3">
    <source>
        <dbReference type="Proteomes" id="UP000007844"/>
    </source>
</evidence>
<dbReference type="Proteomes" id="UP000007844">
    <property type="component" value="Chromosome"/>
</dbReference>
<accession>F3YZS0</accession>
<evidence type="ECO:0000259" key="1">
    <source>
        <dbReference type="PROSITE" id="PS50851"/>
    </source>
</evidence>
<dbReference type="Gene3D" id="2.30.30.40">
    <property type="entry name" value="SH3 Domains"/>
    <property type="match status" value="1"/>
</dbReference>
<dbReference type="GO" id="GO:0006935">
    <property type="term" value="P:chemotaxis"/>
    <property type="evidence" value="ECO:0007669"/>
    <property type="project" value="InterPro"/>
</dbReference>
<dbReference type="STRING" id="690850.Desaf_2553"/>
<dbReference type="eggNOG" id="COG0835">
    <property type="taxonomic scope" value="Bacteria"/>
</dbReference>
<dbReference type="AlphaFoldDB" id="F3YZS0"/>
<dbReference type="SUPFAM" id="SSF50341">
    <property type="entry name" value="CheW-like"/>
    <property type="match status" value="1"/>
</dbReference>
<protein>
    <submittedName>
        <fullName evidence="2">CheW protein</fullName>
    </submittedName>
</protein>
<keyword evidence="3" id="KW-1185">Reference proteome</keyword>
<dbReference type="InterPro" id="IPR036061">
    <property type="entry name" value="CheW-like_dom_sf"/>
</dbReference>
<evidence type="ECO:0000313" key="2">
    <source>
        <dbReference type="EMBL" id="EGJ50875.1"/>
    </source>
</evidence>
<dbReference type="PROSITE" id="PS50851">
    <property type="entry name" value="CHEW"/>
    <property type="match status" value="1"/>
</dbReference>
<dbReference type="InterPro" id="IPR002545">
    <property type="entry name" value="CheW-lke_dom"/>
</dbReference>
<organism evidence="2 3">
    <name type="scientific">Desulfocurvibacter africanus subsp. africanus str. Walvis Bay</name>
    <dbReference type="NCBI Taxonomy" id="690850"/>
    <lineage>
        <taxon>Bacteria</taxon>
        <taxon>Pseudomonadati</taxon>
        <taxon>Thermodesulfobacteriota</taxon>
        <taxon>Desulfovibrionia</taxon>
        <taxon>Desulfovibrionales</taxon>
        <taxon>Desulfovibrionaceae</taxon>
        <taxon>Desulfocurvibacter</taxon>
    </lineage>
</organism>
<dbReference type="CDD" id="cd00732">
    <property type="entry name" value="CheW"/>
    <property type="match status" value="1"/>
</dbReference>
<dbReference type="PANTHER" id="PTHR22617">
    <property type="entry name" value="CHEMOTAXIS SENSOR HISTIDINE KINASE-RELATED"/>
    <property type="match status" value="1"/>
</dbReference>
<dbReference type="HOGENOM" id="CLU_048995_1_1_7"/>
<dbReference type="Gene3D" id="2.40.50.180">
    <property type="entry name" value="CheA-289, Domain 4"/>
    <property type="match status" value="1"/>
</dbReference>
<name>F3YZS0_DESAF</name>
<dbReference type="GO" id="GO:0007165">
    <property type="term" value="P:signal transduction"/>
    <property type="evidence" value="ECO:0007669"/>
    <property type="project" value="InterPro"/>
</dbReference>
<proteinExistence type="predicted"/>
<dbReference type="PANTHER" id="PTHR22617:SF41">
    <property type="entry name" value="CHEMOTAXIS SIGNAL TRANSDUCTION SYSTEM ADAPTOR PROTEIN CHEW"/>
    <property type="match status" value="1"/>
</dbReference>
<gene>
    <name evidence="2" type="ORF">Desaf_2553</name>
</gene>
<dbReference type="EMBL" id="CP003221">
    <property type="protein sequence ID" value="EGJ50875.1"/>
    <property type="molecule type" value="Genomic_DNA"/>
</dbReference>
<dbReference type="KEGG" id="daf:Desaf_2553"/>
<sequence length="180" mass="19578">MSENVKHTAGQYLTFTLAGEVFALDITAVKEVLELTAITRIPRMPDYLRGVINLRGQGVPVIDLRRKFGLECAKDSVNTCIIIVEVDGPEGRFNMGALADSVREVLEIGADEIMPAPKMGSAVKMDCIEGIGQQGDSFTIILKAERIFSGEELEQVQVPTPGAAEKIVIEPAVRVRQVQP</sequence>
<feature type="domain" description="CheW-like" evidence="1">
    <location>
        <begin position="9"/>
        <end position="153"/>
    </location>
</feature>
<dbReference type="InterPro" id="IPR039315">
    <property type="entry name" value="CheW"/>
</dbReference>
<dbReference type="RefSeq" id="WP_014260570.1">
    <property type="nucleotide sequence ID" value="NC_016629.1"/>
</dbReference>
<dbReference type="GO" id="GO:0005829">
    <property type="term" value="C:cytosol"/>
    <property type="evidence" value="ECO:0007669"/>
    <property type="project" value="TreeGrafter"/>
</dbReference>